<dbReference type="SMART" id="SM00490">
    <property type="entry name" value="HELICc"/>
    <property type="match status" value="1"/>
</dbReference>
<dbReference type="OMA" id="ANWNTWH"/>
<dbReference type="AlphaFoldDB" id="E2C021"/>
<dbReference type="Pfam" id="PF07717">
    <property type="entry name" value="OB_NTP_bind"/>
    <property type="match status" value="1"/>
</dbReference>
<dbReference type="FunFam" id="3.40.50.300:FF:000284">
    <property type="entry name" value="probable ATP-dependent RNA helicase YTHDC2"/>
    <property type="match status" value="1"/>
</dbReference>
<dbReference type="OrthoDB" id="5600252at2759"/>
<dbReference type="FunFam" id="3.30.160.20:FF:000028">
    <property type="entry name" value="ATP-dependent RNA helicase A"/>
    <property type="match status" value="1"/>
</dbReference>
<keyword evidence="10" id="KW-0694">RNA-binding</keyword>
<dbReference type="EMBL" id="GL451712">
    <property type="protein sequence ID" value="EFN78717.1"/>
    <property type="molecule type" value="Genomic_DNA"/>
</dbReference>
<evidence type="ECO:0000256" key="8">
    <source>
        <dbReference type="ARBA" id="ARBA00022840"/>
    </source>
</evidence>
<dbReference type="FunFam" id="3.30.160.20:FF:000026">
    <property type="entry name" value="ATP-dependent RNA helicase A"/>
    <property type="match status" value="1"/>
</dbReference>
<keyword evidence="4" id="KW-0677">Repeat</keyword>
<keyword evidence="7" id="KW-0347">Helicase</keyword>
<feature type="region of interest" description="Disordered" evidence="11">
    <location>
        <begin position="1220"/>
        <end position="1243"/>
    </location>
</feature>
<dbReference type="Pfam" id="PF00271">
    <property type="entry name" value="Helicase_C"/>
    <property type="match status" value="1"/>
</dbReference>
<evidence type="ECO:0000259" key="14">
    <source>
        <dbReference type="PROSITE" id="PS51194"/>
    </source>
</evidence>
<dbReference type="GO" id="GO:0005524">
    <property type="term" value="F:ATP binding"/>
    <property type="evidence" value="ECO:0007669"/>
    <property type="project" value="UniProtKB-KW"/>
</dbReference>
<evidence type="ECO:0000256" key="11">
    <source>
        <dbReference type="SAM" id="MobiDB-lite"/>
    </source>
</evidence>
<dbReference type="GO" id="GO:0050684">
    <property type="term" value="P:regulation of mRNA processing"/>
    <property type="evidence" value="ECO:0007669"/>
    <property type="project" value="TreeGrafter"/>
</dbReference>
<dbReference type="InterPro" id="IPR002464">
    <property type="entry name" value="DNA/RNA_helicase_DEAH_CS"/>
</dbReference>
<reference evidence="15 16" key="1">
    <citation type="journal article" date="2010" name="Science">
        <title>Genomic comparison of the ants Camponotus floridanus and Harpegnathos saltator.</title>
        <authorList>
            <person name="Bonasio R."/>
            <person name="Zhang G."/>
            <person name="Ye C."/>
            <person name="Mutti N.S."/>
            <person name="Fang X."/>
            <person name="Qin N."/>
            <person name="Donahue G."/>
            <person name="Yang P."/>
            <person name="Li Q."/>
            <person name="Li C."/>
            <person name="Zhang P."/>
            <person name="Huang Z."/>
            <person name="Berger S.L."/>
            <person name="Reinberg D."/>
            <person name="Wang J."/>
            <person name="Liebig J."/>
        </authorList>
    </citation>
    <scope>NUCLEOTIDE SEQUENCE [LARGE SCALE GENOMIC DNA]</scope>
    <source>
        <strain evidence="15 16">R22 G/1</strain>
    </source>
</reference>
<feature type="domain" description="Helicase C-terminal" evidence="14">
    <location>
        <begin position="636"/>
        <end position="809"/>
    </location>
</feature>
<evidence type="ECO:0000256" key="9">
    <source>
        <dbReference type="ARBA" id="ARBA00023242"/>
    </source>
</evidence>
<dbReference type="GO" id="GO:0045944">
    <property type="term" value="P:positive regulation of transcription by RNA polymerase II"/>
    <property type="evidence" value="ECO:0007669"/>
    <property type="project" value="TreeGrafter"/>
</dbReference>
<dbReference type="Gene3D" id="3.30.160.20">
    <property type="match status" value="2"/>
</dbReference>
<dbReference type="GO" id="GO:0003725">
    <property type="term" value="F:double-stranded RNA binding"/>
    <property type="evidence" value="ECO:0007669"/>
    <property type="project" value="InterPro"/>
</dbReference>
<dbReference type="CDD" id="cd19855">
    <property type="entry name" value="DSRM_DHX9_rpt2"/>
    <property type="match status" value="1"/>
</dbReference>
<gene>
    <name evidence="15" type="ORF">EAI_11337</name>
</gene>
<dbReference type="InterPro" id="IPR007502">
    <property type="entry name" value="Helicase-assoc_dom"/>
</dbReference>
<dbReference type="Pfam" id="PF00270">
    <property type="entry name" value="DEAD"/>
    <property type="match status" value="1"/>
</dbReference>
<dbReference type="GO" id="GO:0005730">
    <property type="term" value="C:nucleolus"/>
    <property type="evidence" value="ECO:0007669"/>
    <property type="project" value="TreeGrafter"/>
</dbReference>
<dbReference type="SMART" id="SM00487">
    <property type="entry name" value="DEXDc"/>
    <property type="match status" value="1"/>
</dbReference>
<accession>E2C021</accession>
<dbReference type="InterPro" id="IPR011545">
    <property type="entry name" value="DEAD/DEAH_box_helicase_dom"/>
</dbReference>
<organism evidence="16">
    <name type="scientific">Harpegnathos saltator</name>
    <name type="common">Jerdon's jumping ant</name>
    <dbReference type="NCBI Taxonomy" id="610380"/>
    <lineage>
        <taxon>Eukaryota</taxon>
        <taxon>Metazoa</taxon>
        <taxon>Ecdysozoa</taxon>
        <taxon>Arthropoda</taxon>
        <taxon>Hexapoda</taxon>
        <taxon>Insecta</taxon>
        <taxon>Pterygota</taxon>
        <taxon>Neoptera</taxon>
        <taxon>Endopterygota</taxon>
        <taxon>Hymenoptera</taxon>
        <taxon>Apocrita</taxon>
        <taxon>Aculeata</taxon>
        <taxon>Formicoidea</taxon>
        <taxon>Formicidae</taxon>
        <taxon>Ponerinae</taxon>
        <taxon>Ponerini</taxon>
        <taxon>Harpegnathos</taxon>
    </lineage>
</organism>
<dbReference type="Proteomes" id="UP000008237">
    <property type="component" value="Unassembled WGS sequence"/>
</dbReference>
<dbReference type="Gene3D" id="1.20.120.1080">
    <property type="match status" value="1"/>
</dbReference>
<comment type="subcellular location">
    <subcellularLocation>
        <location evidence="1">Nucleus</location>
    </subcellularLocation>
</comment>
<dbReference type="PANTHER" id="PTHR18934">
    <property type="entry name" value="ATP-DEPENDENT RNA HELICASE"/>
    <property type="match status" value="1"/>
</dbReference>
<dbReference type="PROSITE" id="PS50137">
    <property type="entry name" value="DS_RBD"/>
    <property type="match status" value="2"/>
</dbReference>
<feature type="domain" description="Helicase ATP-binding" evidence="13">
    <location>
        <begin position="395"/>
        <end position="561"/>
    </location>
</feature>
<evidence type="ECO:0000313" key="16">
    <source>
        <dbReference type="Proteomes" id="UP000008237"/>
    </source>
</evidence>
<feature type="domain" description="DRBM" evidence="12">
    <location>
        <begin position="3"/>
        <end position="71"/>
    </location>
</feature>
<dbReference type="InParanoid" id="E2C021"/>
<evidence type="ECO:0000256" key="5">
    <source>
        <dbReference type="ARBA" id="ARBA00022741"/>
    </source>
</evidence>
<dbReference type="GO" id="GO:0003724">
    <property type="term" value="F:RNA helicase activity"/>
    <property type="evidence" value="ECO:0007669"/>
    <property type="project" value="UniProtKB-EC"/>
</dbReference>
<dbReference type="STRING" id="610380.E2C021"/>
<dbReference type="PhylomeDB" id="E2C021"/>
<dbReference type="GO" id="GO:1990904">
    <property type="term" value="C:ribonucleoprotein complex"/>
    <property type="evidence" value="ECO:0007669"/>
    <property type="project" value="TreeGrafter"/>
</dbReference>
<dbReference type="CDD" id="cd19854">
    <property type="entry name" value="DSRM_DHX9_rpt1"/>
    <property type="match status" value="1"/>
</dbReference>
<dbReference type="Gene3D" id="3.40.50.300">
    <property type="entry name" value="P-loop containing nucleotide triphosphate hydrolases"/>
    <property type="match status" value="2"/>
</dbReference>
<dbReference type="SMART" id="SM00358">
    <property type="entry name" value="DSRM"/>
    <property type="match status" value="2"/>
</dbReference>
<dbReference type="InterPro" id="IPR044445">
    <property type="entry name" value="DHX9_DSRM_1"/>
</dbReference>
<dbReference type="FunFam" id="3.40.50.300:FF:000677">
    <property type="entry name" value="ATP-dependent RNA helicase A"/>
    <property type="match status" value="1"/>
</dbReference>
<dbReference type="PROSITE" id="PS51192">
    <property type="entry name" value="HELICASE_ATP_BIND_1"/>
    <property type="match status" value="1"/>
</dbReference>
<dbReference type="EC" id="3.6.4.13" evidence="3"/>
<evidence type="ECO:0000256" key="3">
    <source>
        <dbReference type="ARBA" id="ARBA00012552"/>
    </source>
</evidence>
<dbReference type="InterPro" id="IPR011709">
    <property type="entry name" value="DEAD-box_helicase_OB_fold"/>
</dbReference>
<evidence type="ECO:0000256" key="10">
    <source>
        <dbReference type="PROSITE-ProRule" id="PRU00266"/>
    </source>
</evidence>
<sequence>MGDIKSFFHQWCGKNAKEPQFDVRPTGPKHRQRFLCELRISGFDYVGAGNSTNKKDAQGNAAKDYVNYLVRTGRVNPNDVPREALTTQATSNDGIVNDPISIPMKSVSVYQGGMGPNDIGQAYRPYSEHGHSNYTYMDRLADQKKVEDAEDVDVNSGIHGNWTIENAKSKLHQFMQTNKINTDYKYTPVGPDHTRSFMAEMTIYVSQLLRNITGRETGSNKQTASKSCALSIVRQLYHLGIIEAFSGTLKKNKDTELLKPYPVKISPELENQIHEVLNKLDIKPVCVTMVADIKVENSRSSNTGISLLTNQVLDDFISSVPQPAGVVSWSPPQANWNPWTGCNIDEGPLSTTSLDQLSEDLMNEQRTKLQDDSNLQARIKARSNLPVSSMKNEIMNAINENPIVIIRGNTGCGKTTQVCQFILDDYIASSQGAYCSIVVTQPRRISAVSVADRVAAERCESLGQSVGYSVRFESCLPRPYASIMFCTVGVLLRKLEGGLRGVSHVIVDEIHERDVNSDFIMVVLRDMIHMYPDLRLILMSATIDTTLFSDYFNKCPVIEIPGRAYPVKQYFLEDCIELTMFVPPMISGKRKSKDTDDLPLDSDPDENLNKIIDNSYSLQTKNAMAQLTEKEISFELIEILLKYIKAQNIPGAVLIFLPGWNLIFALMKHLQQHPLFGGSSYFVIPLHSQLPREDQRKVFDPVPSTVTKIILSTNIAETSITIDDIVYVIDSCKAKMKLFTSHNNMTNYATVWASKTNLEQRKGRAGRVKPGFCFHLCSKARYNKMDEHMTPEMFRTPLHELALSIKLLRLGNIGRFLSKAIEPPPIDAVIEAEVMLREMKCLDNNDELTPLGKILARLPIEPRLGKMMILGCMFRVGDSLSTMAANSTTFPEVYNMGPDVRRLTMQQKWFAGARYSDHVAMLHAFQAWEETRANGEYAEQIFCETKNLSLPTLRITWEAKNQLQALLQSAGFPEETLCATPLNYQAGSDVRLDTITALLCMGLYPNVCYHKEKRKVLTTESKAALIHKTSVNCSNYEQNFPFPFFVFGEKIRTRAVSCKQMTMVSPIHLLLFGSRKVEYIDNVIRLDNWINLDMNPQHAAAIVALRPVLESLVVRASKDPETILELSSIEEKVLDVIKSLCSMNACRYELEQISGGGFQSHRPPRPDFQPSTYSNPPKLMRGDNTYRNLYSSSSYGNYSGYRGGVGAGGGSSVFNRGYGMNGPRGRGNGGYRGSSSGGYRGYY</sequence>
<dbReference type="InterPro" id="IPR027417">
    <property type="entry name" value="P-loop_NTPase"/>
</dbReference>
<keyword evidence="6" id="KW-0378">Hydrolase</keyword>
<feature type="domain" description="DRBM" evidence="12">
    <location>
        <begin position="166"/>
        <end position="238"/>
    </location>
</feature>
<evidence type="ECO:0000259" key="12">
    <source>
        <dbReference type="PROSITE" id="PS50137"/>
    </source>
</evidence>
<dbReference type="InterPro" id="IPR014720">
    <property type="entry name" value="dsRBD_dom"/>
</dbReference>
<evidence type="ECO:0000313" key="15">
    <source>
        <dbReference type="EMBL" id="EFN78717.1"/>
    </source>
</evidence>
<dbReference type="GO" id="GO:0040029">
    <property type="term" value="P:epigenetic regulation of gene expression"/>
    <property type="evidence" value="ECO:0007669"/>
    <property type="project" value="UniProtKB-ARBA"/>
</dbReference>
<keyword evidence="16" id="KW-1185">Reference proteome</keyword>
<dbReference type="PROSITE" id="PS00690">
    <property type="entry name" value="DEAH_ATP_HELICASE"/>
    <property type="match status" value="1"/>
</dbReference>
<dbReference type="Pfam" id="PF00035">
    <property type="entry name" value="dsrm"/>
    <property type="match status" value="2"/>
</dbReference>
<dbReference type="SUPFAM" id="SSF52540">
    <property type="entry name" value="P-loop containing nucleoside triphosphate hydrolases"/>
    <property type="match status" value="1"/>
</dbReference>
<evidence type="ECO:0000256" key="4">
    <source>
        <dbReference type="ARBA" id="ARBA00022737"/>
    </source>
</evidence>
<evidence type="ECO:0000256" key="6">
    <source>
        <dbReference type="ARBA" id="ARBA00022801"/>
    </source>
</evidence>
<protein>
    <recommendedName>
        <fullName evidence="3">RNA helicase</fullName>
        <ecNumber evidence="3">3.6.4.13</ecNumber>
    </recommendedName>
</protein>
<keyword evidence="5" id="KW-0547">Nucleotide-binding</keyword>
<evidence type="ECO:0000256" key="2">
    <source>
        <dbReference type="ARBA" id="ARBA00008792"/>
    </source>
</evidence>
<dbReference type="SUPFAM" id="SSF54768">
    <property type="entry name" value="dsRNA-binding domain-like"/>
    <property type="match status" value="2"/>
</dbReference>
<dbReference type="SMART" id="SM00847">
    <property type="entry name" value="HA2"/>
    <property type="match status" value="1"/>
</dbReference>
<dbReference type="InterPro" id="IPR001650">
    <property type="entry name" value="Helicase_C-like"/>
</dbReference>
<dbReference type="CDD" id="cd18791">
    <property type="entry name" value="SF2_C_RHA"/>
    <property type="match status" value="1"/>
</dbReference>
<dbReference type="InterPro" id="IPR044446">
    <property type="entry name" value="DHX9_DSRM_2"/>
</dbReference>
<dbReference type="InterPro" id="IPR014001">
    <property type="entry name" value="Helicase_ATP-bd"/>
</dbReference>
<comment type="similarity">
    <text evidence="2">Belongs to the DEAD box helicase family. DEAH subfamily.</text>
</comment>
<name>E2C021_HARSA</name>
<dbReference type="GO" id="GO:0016887">
    <property type="term" value="F:ATP hydrolysis activity"/>
    <property type="evidence" value="ECO:0007669"/>
    <property type="project" value="TreeGrafter"/>
</dbReference>
<feature type="region of interest" description="Disordered" evidence="11">
    <location>
        <begin position="1156"/>
        <end position="1182"/>
    </location>
</feature>
<dbReference type="KEGG" id="hst:105188482"/>
<evidence type="ECO:0000256" key="1">
    <source>
        <dbReference type="ARBA" id="ARBA00004123"/>
    </source>
</evidence>
<evidence type="ECO:0000256" key="7">
    <source>
        <dbReference type="ARBA" id="ARBA00022806"/>
    </source>
</evidence>
<dbReference type="FunCoup" id="E2C021">
    <property type="interactions" value="1418"/>
</dbReference>
<keyword evidence="9" id="KW-0539">Nucleus</keyword>
<keyword evidence="8" id="KW-0067">ATP-binding</keyword>
<dbReference type="PANTHER" id="PTHR18934:SF119">
    <property type="entry name" value="ATP-DEPENDENT RNA HELICASE A"/>
    <property type="match status" value="1"/>
</dbReference>
<dbReference type="GO" id="GO:0043138">
    <property type="term" value="F:3'-5' DNA helicase activity"/>
    <property type="evidence" value="ECO:0007669"/>
    <property type="project" value="TreeGrafter"/>
</dbReference>
<proteinExistence type="inferred from homology"/>
<evidence type="ECO:0000259" key="13">
    <source>
        <dbReference type="PROSITE" id="PS51192"/>
    </source>
</evidence>
<dbReference type="PROSITE" id="PS51194">
    <property type="entry name" value="HELICASE_CTER"/>
    <property type="match status" value="1"/>
</dbReference>